<comment type="caution">
    <text evidence="1">The sequence shown here is derived from an EMBL/GenBank/DDBJ whole genome shotgun (WGS) entry which is preliminary data.</text>
</comment>
<dbReference type="AlphaFoldDB" id="A0A5D3KTB9"/>
<organism evidence="1 2">
    <name type="scientific">Bradyrhizobium rifense</name>
    <dbReference type="NCBI Taxonomy" id="515499"/>
    <lineage>
        <taxon>Bacteria</taxon>
        <taxon>Pseudomonadati</taxon>
        <taxon>Pseudomonadota</taxon>
        <taxon>Alphaproteobacteria</taxon>
        <taxon>Hyphomicrobiales</taxon>
        <taxon>Nitrobacteraceae</taxon>
        <taxon>Bradyrhizobium</taxon>
    </lineage>
</organism>
<dbReference type="Proteomes" id="UP000324758">
    <property type="component" value="Unassembled WGS sequence"/>
</dbReference>
<reference evidence="1 2" key="1">
    <citation type="submission" date="2019-08" db="EMBL/GenBank/DDBJ databases">
        <title>Bradyrhizobium hipponensis sp. nov., a rhizobium isolated from a Lupinus angustifolius root nodule in Tunisia.</title>
        <authorList>
            <person name="Off K."/>
            <person name="Rejili M."/>
            <person name="Mars M."/>
            <person name="Brachmann A."/>
            <person name="Marin M."/>
        </authorList>
    </citation>
    <scope>NUCLEOTIDE SEQUENCE [LARGE SCALE GENOMIC DNA]</scope>
    <source>
        <strain evidence="1 2">CTAW71</strain>
    </source>
</reference>
<proteinExistence type="predicted"/>
<protein>
    <recommendedName>
        <fullName evidence="3">DUF4263 domain-containing protein</fullName>
    </recommendedName>
</protein>
<accession>A0A5D3KTB9</accession>
<sequence length="343" mass="38002">MANGSTSELNFLKRGLSSPQIAGLQGLAASPADNWWKEVLESKDLLLAVRNGYLNAYVKGQSVFKIAFDRGGSAVSQPRLAIHYKYLVKPDLEKKDPYVSFDGKTFDLKPADIVNTEYESKLTLPQLIRTAARFAGPEKSGVHKIARKEPKVVDLEIAFTKAGENGDLSAPRMDIAVLVQVEAGKAELVFCEAKCADNPELWGLEKLSKGAKRLTSPERLTAVIAQVRKYEQFIQAKEIQESLVEGYVKVCKNLVEISGQSRGRRVDDVVRQVAEGKLELSIHPHVYLLIYDFGEDEKKGRIKNKRTELKKAGVRTIAKGDPGAFELANDIVRARAEWSDSSD</sequence>
<evidence type="ECO:0000313" key="2">
    <source>
        <dbReference type="Proteomes" id="UP000324758"/>
    </source>
</evidence>
<evidence type="ECO:0000313" key="1">
    <source>
        <dbReference type="EMBL" id="TYL95959.1"/>
    </source>
</evidence>
<evidence type="ECO:0008006" key="3">
    <source>
        <dbReference type="Google" id="ProtNLM"/>
    </source>
</evidence>
<keyword evidence="2" id="KW-1185">Reference proteome</keyword>
<dbReference type="EMBL" id="VSSS01000023">
    <property type="protein sequence ID" value="TYL95959.1"/>
    <property type="molecule type" value="Genomic_DNA"/>
</dbReference>
<dbReference type="OrthoDB" id="7107775at2"/>
<dbReference type="RefSeq" id="WP_148772711.1">
    <property type="nucleotide sequence ID" value="NZ_VSSS01000023.1"/>
</dbReference>
<name>A0A5D3KTB9_9BRAD</name>
<gene>
    <name evidence="1" type="ORF">FXB40_13690</name>
</gene>